<reference evidence="2" key="1">
    <citation type="submission" date="2017-01" db="EMBL/GenBank/DDBJ databases">
        <title>A deep insight into the sialotranscriptome of adult male and female Cluex tarsalis mosquitoes.</title>
        <authorList>
            <person name="Ribeiro J.M."/>
            <person name="Moreira F."/>
            <person name="Bernard K.A."/>
            <person name="Calvo E."/>
        </authorList>
    </citation>
    <scope>NUCLEOTIDE SEQUENCE</scope>
    <source>
        <strain evidence="2">Kern County</strain>
        <tissue evidence="2">Salivary glands</tissue>
    </source>
</reference>
<sequence>MSGHPLDFLKDYKTTQDAEAEVVPKQEQLDQHHEENLIVETVPVINTPPPPSIGPGPDGGKPVKKPRKKRVLITRREAARQAARERRRQGRQVINEKCACHLSCLTKIPAEHRKVLNEKYWSMDLKEQKAFVKAHSEPGQVKRRRVPVDPLGGGAEMKKAFTYSFNLPDQEGVLQSVCCTFFLNTIGFRQGCGNTIYRTHMKDITQDKRGKYERDRTLHDAVWDDILSYAPRTYHKGSKYSATALYLPTKLNAKMMHADFKLRQAAAGRKGGSASYYCLVLREMDVHFVEMDDFEIPERKPIPVLNPVEPKQENAAVLHAPVVSSAMTQQYEQFPPGPVQAYQPPPVAVNVHAQTTPLHHPYPIDHKPVLVHNYTNVQQHQDVPHNYHIHVIKQEPSYYGGHMQSSHYAEHDEHDDYSESYSNMVEDHGYSAESSYHEPAVNVVIPEEPKVEIIHEEYACPEPYEESHDYKSHVPSEQPPTAPSEPEEPAQKPRKRPKRPSEPLPPILPEGYPPVKRTKRFIARVSNKERRRQSHPVMQLECNCIWNCKDKISADQQERINEQYWSTGLSDQRMFILANTERHSVKRRRAQAPEDGPMRKGYTYSYQLTDSNGQYQNVCCQFFLNTLGYGIGSGNVIYRAHQVELGEAITDKRGKFARDRTLRNCVDDDILSYFTPEQQENGTLDLTATEWTPKKLFTVHVKRQAALGNDKPGSFAFYWRRTKDLKVMFAPRPEPKAGGSGSGKPRVRPQKRPPPPVPVPVQQPQPVPIPPQPVGVYLYVTGEPQ</sequence>
<dbReference type="EMBL" id="GFDL01012751">
    <property type="protein sequence ID" value="JAV22294.1"/>
    <property type="molecule type" value="Transcribed_RNA"/>
</dbReference>
<protein>
    <submittedName>
        <fullName evidence="2">Uncharacterized protein</fullName>
    </submittedName>
</protein>
<feature type="compositionally biased region" description="Basic and acidic residues" evidence="1">
    <location>
        <begin position="465"/>
        <end position="474"/>
    </location>
</feature>
<feature type="compositionally biased region" description="Pro residues" evidence="1">
    <location>
        <begin position="752"/>
        <end position="772"/>
    </location>
</feature>
<proteinExistence type="predicted"/>
<feature type="region of interest" description="Disordered" evidence="1">
    <location>
        <begin position="730"/>
        <end position="772"/>
    </location>
</feature>
<feature type="region of interest" description="Disordered" evidence="1">
    <location>
        <begin position="43"/>
        <end position="68"/>
    </location>
</feature>
<organism evidence="2">
    <name type="scientific">Culex tarsalis</name>
    <name type="common">Encephalitis mosquito</name>
    <dbReference type="NCBI Taxonomy" id="7177"/>
    <lineage>
        <taxon>Eukaryota</taxon>
        <taxon>Metazoa</taxon>
        <taxon>Ecdysozoa</taxon>
        <taxon>Arthropoda</taxon>
        <taxon>Hexapoda</taxon>
        <taxon>Insecta</taxon>
        <taxon>Pterygota</taxon>
        <taxon>Neoptera</taxon>
        <taxon>Endopterygota</taxon>
        <taxon>Diptera</taxon>
        <taxon>Nematocera</taxon>
        <taxon>Culicoidea</taxon>
        <taxon>Culicidae</taxon>
        <taxon>Culicinae</taxon>
        <taxon>Culicini</taxon>
        <taxon>Culex</taxon>
        <taxon>Culex</taxon>
    </lineage>
</organism>
<feature type="compositionally biased region" description="Pro residues" evidence="1">
    <location>
        <begin position="502"/>
        <end position="512"/>
    </location>
</feature>
<name>A0A1Q3F410_CULTA</name>
<accession>A0A1Q3F410</accession>
<evidence type="ECO:0000256" key="1">
    <source>
        <dbReference type="SAM" id="MobiDB-lite"/>
    </source>
</evidence>
<dbReference type="PANTHER" id="PTHR10773">
    <property type="entry name" value="DNA-DIRECTED RNA POLYMERASES I, II, AND III SUBUNIT RPABC2"/>
    <property type="match status" value="1"/>
</dbReference>
<dbReference type="PANTHER" id="PTHR10773:SF19">
    <property type="match status" value="1"/>
</dbReference>
<dbReference type="AlphaFoldDB" id="A0A1Q3F410"/>
<evidence type="ECO:0000313" key="2">
    <source>
        <dbReference type="EMBL" id="JAV22294.1"/>
    </source>
</evidence>
<feature type="region of interest" description="Disordered" evidence="1">
    <location>
        <begin position="464"/>
        <end position="513"/>
    </location>
</feature>